<evidence type="ECO:0000256" key="11">
    <source>
        <dbReference type="ARBA" id="ARBA00022989"/>
    </source>
</evidence>
<evidence type="ECO:0000256" key="8">
    <source>
        <dbReference type="ARBA" id="ARBA00022792"/>
    </source>
</evidence>
<evidence type="ECO:0000256" key="16">
    <source>
        <dbReference type="ARBA" id="ARBA00049551"/>
    </source>
</evidence>
<feature type="transmembrane region" description="Helical" evidence="17">
    <location>
        <begin position="230"/>
        <end position="253"/>
    </location>
</feature>
<name>A0A343S5B5_BATCO</name>
<evidence type="ECO:0000313" key="20">
    <source>
        <dbReference type="EMBL" id="AUJ21797.1"/>
    </source>
</evidence>
<dbReference type="Pfam" id="PF00361">
    <property type="entry name" value="Proton_antipo_M"/>
    <property type="match status" value="1"/>
</dbReference>
<keyword evidence="9 17" id="KW-1278">Translocase</keyword>
<protein>
    <recommendedName>
        <fullName evidence="4 17">NADH-ubiquinone oxidoreductase chain 2</fullName>
        <ecNumber evidence="3 17">7.1.1.2</ecNumber>
    </recommendedName>
</protein>
<evidence type="ECO:0000256" key="17">
    <source>
        <dbReference type="RuleBase" id="RU003403"/>
    </source>
</evidence>
<organism evidence="20">
    <name type="scientific">Bathygobius cocosensis</name>
    <name type="common">Cocos frill-goby</name>
    <name type="synonym">Gobius cocosensis</name>
    <dbReference type="NCBI Taxonomy" id="166735"/>
    <lineage>
        <taxon>Eukaryota</taxon>
        <taxon>Metazoa</taxon>
        <taxon>Chordata</taxon>
        <taxon>Craniata</taxon>
        <taxon>Vertebrata</taxon>
        <taxon>Euteleostomi</taxon>
        <taxon>Actinopterygii</taxon>
        <taxon>Neopterygii</taxon>
        <taxon>Teleostei</taxon>
        <taxon>Neoteleostei</taxon>
        <taxon>Acanthomorphata</taxon>
        <taxon>Gobiaria</taxon>
        <taxon>Gobiiformes</taxon>
        <taxon>Gobioidei</taxon>
        <taxon>Gobiidae</taxon>
        <taxon>Gobiinae</taxon>
        <taxon>Bathygobius</taxon>
    </lineage>
</organism>
<evidence type="ECO:0000256" key="13">
    <source>
        <dbReference type="ARBA" id="ARBA00023075"/>
    </source>
</evidence>
<dbReference type="InterPro" id="IPR010933">
    <property type="entry name" value="NADH_DH_su2_C"/>
</dbReference>
<dbReference type="EC" id="7.1.1.2" evidence="3 17"/>
<evidence type="ECO:0000256" key="2">
    <source>
        <dbReference type="ARBA" id="ARBA00007012"/>
    </source>
</evidence>
<keyword evidence="15 17" id="KW-0472">Membrane</keyword>
<feature type="transmembrane region" description="Helical" evidence="17">
    <location>
        <begin position="177"/>
        <end position="195"/>
    </location>
</feature>
<proteinExistence type="inferred from homology"/>
<evidence type="ECO:0000256" key="14">
    <source>
        <dbReference type="ARBA" id="ARBA00023128"/>
    </source>
</evidence>
<comment type="subcellular location">
    <subcellularLocation>
        <location evidence="1 17">Mitochondrion inner membrane</location>
        <topology evidence="1 17">Multi-pass membrane protein</topology>
    </subcellularLocation>
</comment>
<evidence type="ECO:0000256" key="3">
    <source>
        <dbReference type="ARBA" id="ARBA00012944"/>
    </source>
</evidence>
<dbReference type="PANTHER" id="PTHR46552:SF1">
    <property type="entry name" value="NADH-UBIQUINONE OXIDOREDUCTASE CHAIN 2"/>
    <property type="match status" value="1"/>
</dbReference>
<evidence type="ECO:0000256" key="1">
    <source>
        <dbReference type="ARBA" id="ARBA00004448"/>
    </source>
</evidence>
<keyword evidence="6 17" id="KW-0679">Respiratory chain</keyword>
<feature type="domain" description="NADH dehydrogenase subunit 2 C-terminal" evidence="19">
    <location>
        <begin position="289"/>
        <end position="342"/>
    </location>
</feature>
<keyword evidence="10 17" id="KW-0249">Electron transport</keyword>
<sequence length="349" mass="37709">MNPYILTFLLSALGLGTTITFASSHWLIAWMGLEINTLAILPLMTQGHHPRAVEATTKYFLTQATAAATLLFASVTNAWLTGQWGLGMTMHPLPMTMILLALAMKLGLAPLHTWLPEVLQGLDLTTGLILSTWQKLAPFYLLIQTPFQDQRLLIVLALASTLVGGWGGLNQTQLRKILAYSSIAHLGWMLLILQYSPSLTIMALVTYLIMTSTAFLALKTNRATTINTLATTWAKAPALTAALPLALLSLGGLPPLTGFMPKWLILQELTKQALPLTATLAALTALLSLYFYLRLSYAMTLTMAPNNTTGTSPWRLASNHTSAPLATSVALTIMLLPLTPALMAAFATP</sequence>
<keyword evidence="7 17" id="KW-0812">Transmembrane</keyword>
<dbReference type="InterPro" id="IPR001750">
    <property type="entry name" value="ND/Mrp_TM"/>
</dbReference>
<dbReference type="AlphaFoldDB" id="A0A343S5B5"/>
<evidence type="ECO:0000256" key="10">
    <source>
        <dbReference type="ARBA" id="ARBA00022982"/>
    </source>
</evidence>
<feature type="transmembrane region" description="Helical" evidence="17">
    <location>
        <begin position="201"/>
        <end position="218"/>
    </location>
</feature>
<gene>
    <name evidence="20" type="primary">ND2</name>
</gene>
<evidence type="ECO:0000256" key="12">
    <source>
        <dbReference type="ARBA" id="ARBA00023027"/>
    </source>
</evidence>
<dbReference type="GO" id="GO:0005743">
    <property type="term" value="C:mitochondrial inner membrane"/>
    <property type="evidence" value="ECO:0007669"/>
    <property type="project" value="UniProtKB-SubCell"/>
</dbReference>
<feature type="transmembrane region" description="Helical" evidence="17">
    <location>
        <begin position="92"/>
        <end position="115"/>
    </location>
</feature>
<dbReference type="EMBL" id="MG704838">
    <property type="protein sequence ID" value="AUJ21797.1"/>
    <property type="molecule type" value="Genomic_DNA"/>
</dbReference>
<feature type="domain" description="NADH:quinone oxidoreductase/Mrp antiporter transmembrane" evidence="18">
    <location>
        <begin position="23"/>
        <end position="287"/>
    </location>
</feature>
<feature type="transmembrane region" description="Helical" evidence="17">
    <location>
        <begin position="325"/>
        <end position="347"/>
    </location>
</feature>
<dbReference type="PRINTS" id="PR01436">
    <property type="entry name" value="NADHDHGNASE2"/>
</dbReference>
<keyword evidence="11 17" id="KW-1133">Transmembrane helix</keyword>
<dbReference type="Pfam" id="PF06444">
    <property type="entry name" value="NADH_dehy_S2_C"/>
    <property type="match status" value="1"/>
</dbReference>
<comment type="similarity">
    <text evidence="2 17">Belongs to the complex I subunit 2 family.</text>
</comment>
<comment type="function">
    <text evidence="17">Core subunit of the mitochondrial membrane respiratory chain NADH dehydrogenase (Complex I) which catalyzes electron transfer from NADH through the respiratory chain, using ubiquinone as an electron acceptor. Essential for the catalytic activity and assembly of complex I.</text>
</comment>
<feature type="transmembrane region" description="Helical" evidence="17">
    <location>
        <begin position="273"/>
        <end position="293"/>
    </location>
</feature>
<evidence type="ECO:0000256" key="9">
    <source>
        <dbReference type="ARBA" id="ARBA00022967"/>
    </source>
</evidence>
<reference evidence="20" key="1">
    <citation type="submission" date="2017-12" db="EMBL/GenBank/DDBJ databases">
        <title>The Complete Mitochondrial Genome of Bathygobius cocosensis (Perciformes, Gobiidae).</title>
        <authorList>
            <person name="Evans J.L."/>
        </authorList>
    </citation>
    <scope>NUCLEOTIDE SEQUENCE</scope>
</reference>
<dbReference type="GO" id="GO:0008137">
    <property type="term" value="F:NADH dehydrogenase (ubiquinone) activity"/>
    <property type="evidence" value="ECO:0007669"/>
    <property type="project" value="UniProtKB-EC"/>
</dbReference>
<keyword evidence="14 17" id="KW-0496">Mitochondrion</keyword>
<keyword evidence="5" id="KW-0813">Transport</keyword>
<keyword evidence="13 17" id="KW-0830">Ubiquinone</keyword>
<evidence type="ECO:0000256" key="15">
    <source>
        <dbReference type="ARBA" id="ARBA00023136"/>
    </source>
</evidence>
<keyword evidence="12 17" id="KW-0520">NAD</keyword>
<evidence type="ECO:0000256" key="6">
    <source>
        <dbReference type="ARBA" id="ARBA00022660"/>
    </source>
</evidence>
<accession>A0A343S5B5</accession>
<dbReference type="GO" id="GO:0006120">
    <property type="term" value="P:mitochondrial electron transport, NADH to ubiquinone"/>
    <property type="evidence" value="ECO:0007669"/>
    <property type="project" value="InterPro"/>
</dbReference>
<feature type="transmembrane region" description="Helical" evidence="17">
    <location>
        <begin position="60"/>
        <end position="80"/>
    </location>
</feature>
<geneLocation type="mitochondrion" evidence="20"/>
<evidence type="ECO:0000256" key="5">
    <source>
        <dbReference type="ARBA" id="ARBA00022448"/>
    </source>
</evidence>
<dbReference type="PANTHER" id="PTHR46552">
    <property type="entry name" value="NADH-UBIQUINONE OXIDOREDUCTASE CHAIN 2"/>
    <property type="match status" value="1"/>
</dbReference>
<comment type="catalytic activity">
    <reaction evidence="16 17">
        <text>a ubiquinone + NADH + 5 H(+)(in) = a ubiquinol + NAD(+) + 4 H(+)(out)</text>
        <dbReference type="Rhea" id="RHEA:29091"/>
        <dbReference type="Rhea" id="RHEA-COMP:9565"/>
        <dbReference type="Rhea" id="RHEA-COMP:9566"/>
        <dbReference type="ChEBI" id="CHEBI:15378"/>
        <dbReference type="ChEBI" id="CHEBI:16389"/>
        <dbReference type="ChEBI" id="CHEBI:17976"/>
        <dbReference type="ChEBI" id="CHEBI:57540"/>
        <dbReference type="ChEBI" id="CHEBI:57945"/>
        <dbReference type="EC" id="7.1.1.2"/>
    </reaction>
</comment>
<keyword evidence="8 17" id="KW-0999">Mitochondrion inner membrane</keyword>
<evidence type="ECO:0000259" key="19">
    <source>
        <dbReference type="Pfam" id="PF06444"/>
    </source>
</evidence>
<feature type="transmembrane region" description="Helical" evidence="17">
    <location>
        <begin position="152"/>
        <end position="170"/>
    </location>
</feature>
<evidence type="ECO:0000259" key="18">
    <source>
        <dbReference type="Pfam" id="PF00361"/>
    </source>
</evidence>
<dbReference type="InterPro" id="IPR050175">
    <property type="entry name" value="Complex_I_Subunit_2"/>
</dbReference>
<evidence type="ECO:0000256" key="7">
    <source>
        <dbReference type="ARBA" id="ARBA00022692"/>
    </source>
</evidence>
<evidence type="ECO:0000256" key="4">
    <source>
        <dbReference type="ARBA" id="ARBA00021008"/>
    </source>
</evidence>
<dbReference type="InterPro" id="IPR003917">
    <property type="entry name" value="NADH_UbQ_OxRdtase_chain2"/>
</dbReference>